<proteinExistence type="predicted"/>
<dbReference type="EMBL" id="CM044701">
    <property type="protein sequence ID" value="KAI5684318.1"/>
    <property type="molecule type" value="Genomic_DNA"/>
</dbReference>
<evidence type="ECO:0000313" key="1">
    <source>
        <dbReference type="EMBL" id="KAI5684318.1"/>
    </source>
</evidence>
<gene>
    <name evidence="1" type="ORF">M9H77_05546</name>
</gene>
<accession>A0ACC0CHN8</accession>
<reference evidence="2" key="1">
    <citation type="journal article" date="2023" name="Nat. Plants">
        <title>Single-cell RNA sequencing provides a high-resolution roadmap for understanding the multicellular compartmentation of specialized metabolism.</title>
        <authorList>
            <person name="Sun S."/>
            <person name="Shen X."/>
            <person name="Li Y."/>
            <person name="Li Y."/>
            <person name="Wang S."/>
            <person name="Li R."/>
            <person name="Zhang H."/>
            <person name="Shen G."/>
            <person name="Guo B."/>
            <person name="Wei J."/>
            <person name="Xu J."/>
            <person name="St-Pierre B."/>
            <person name="Chen S."/>
            <person name="Sun C."/>
        </authorList>
    </citation>
    <scope>NUCLEOTIDE SEQUENCE [LARGE SCALE GENOMIC DNA]</scope>
</reference>
<sequence length="559" mass="59996">MDPPPPAAPPSSAAVTDPLPPLPNANNKLRLMCSYGGHIVPRPQSKSLFYAGGETRIVALDRRTTAASLSALVSHLSRTLFGNRPFHLKYQLPNEDLDSLISVTTDEDLQNMIEEHDRVNTVASSTPSRIRLFLFPVKPESLGSALLDPKADSWFSDALKSTRIVQRGQSADLCLGRELLDLNIGGGPDSNNVTLETQVESSSNSGGAPAAGGGSNGVESKEAGGGVPESLVLETSSSFGSTSSSISMSNLPAIGVQCEDGGLGLLEKKIRVPSSASIDSDYSIGSANNQPRTGVYQEPLIQVTSAVSSYAFEKETFASDPLSAVPMQKVVQMSGYQLSQQSDGKQSPYEVQYVQGGARYMPQYPMPVSSYYPMYQVPVQHQAPNPYLVSQPYPIYLVPVRANQNYSTQAPCSLIDNANVVTSRPPLPSHTTIIQTPIAYKEVSNALQVPESATKAYQNVSAGIPIAVAPSTPVKQQLMEPPEVHQPSQPVTAASVAPNNYTKELDEDLAYTQIYKTQPPAPALTPQCQTMMKGVTVMLSESSMQQQPNMKHQTPLHPQ</sequence>
<organism evidence="1 2">
    <name type="scientific">Catharanthus roseus</name>
    <name type="common">Madagascar periwinkle</name>
    <name type="synonym">Vinca rosea</name>
    <dbReference type="NCBI Taxonomy" id="4058"/>
    <lineage>
        <taxon>Eukaryota</taxon>
        <taxon>Viridiplantae</taxon>
        <taxon>Streptophyta</taxon>
        <taxon>Embryophyta</taxon>
        <taxon>Tracheophyta</taxon>
        <taxon>Spermatophyta</taxon>
        <taxon>Magnoliopsida</taxon>
        <taxon>eudicotyledons</taxon>
        <taxon>Gunneridae</taxon>
        <taxon>Pentapetalae</taxon>
        <taxon>asterids</taxon>
        <taxon>lamiids</taxon>
        <taxon>Gentianales</taxon>
        <taxon>Apocynaceae</taxon>
        <taxon>Rauvolfioideae</taxon>
        <taxon>Vinceae</taxon>
        <taxon>Catharanthinae</taxon>
        <taxon>Catharanthus</taxon>
    </lineage>
</organism>
<comment type="caution">
    <text evidence="1">The sequence shown here is derived from an EMBL/GenBank/DDBJ whole genome shotgun (WGS) entry which is preliminary data.</text>
</comment>
<name>A0ACC0CHN8_CATRO</name>
<evidence type="ECO:0000313" key="2">
    <source>
        <dbReference type="Proteomes" id="UP001060085"/>
    </source>
</evidence>
<dbReference type="Proteomes" id="UP001060085">
    <property type="component" value="Linkage Group LG01"/>
</dbReference>
<keyword evidence="2" id="KW-1185">Reference proteome</keyword>
<protein>
    <submittedName>
        <fullName evidence="1">Uncharacterized protein</fullName>
    </submittedName>
</protein>